<sequence length="228" mass="26467">MLLHLWGNADGQNNSSVFFPDTTSLPQVYYTTFKGNEPIYNGRLFEAYSPLITGSPYLGEPKWDLGAACYDGVWYKDLNLRYDVYAGTLIIENRLKVPVILSNEKLSAFYLGNRKFLQLGPDFDKSLTRAFYEILNEATLPVLILRKKYIKEWIDQTQSKVNREFTWNSKFYIYRNGACYQVQSQKDLTTILKLRKAAVKKALRKAHIRFKTNMEAAILTTVQLYNQQ</sequence>
<dbReference type="STRING" id="1176587.A8C56_22425"/>
<dbReference type="Proteomes" id="UP000077667">
    <property type="component" value="Chromosome"/>
</dbReference>
<dbReference type="AlphaFoldDB" id="A0A1A9IA04"/>
<accession>A0A1A9IA04</accession>
<dbReference type="EMBL" id="CP015772">
    <property type="protein sequence ID" value="ANH83374.1"/>
    <property type="molecule type" value="Genomic_DNA"/>
</dbReference>
<proteinExistence type="predicted"/>
<organism evidence="1 2">
    <name type="scientific">Niabella ginsenosidivorans</name>
    <dbReference type="NCBI Taxonomy" id="1176587"/>
    <lineage>
        <taxon>Bacteria</taxon>
        <taxon>Pseudomonadati</taxon>
        <taxon>Bacteroidota</taxon>
        <taxon>Chitinophagia</taxon>
        <taxon>Chitinophagales</taxon>
        <taxon>Chitinophagaceae</taxon>
        <taxon>Niabella</taxon>
    </lineage>
</organism>
<keyword evidence="2" id="KW-1185">Reference proteome</keyword>
<evidence type="ECO:0000313" key="1">
    <source>
        <dbReference type="EMBL" id="ANH83374.1"/>
    </source>
</evidence>
<dbReference type="KEGG" id="nia:A8C56_22425"/>
<protein>
    <submittedName>
        <fullName evidence="1">Uncharacterized protein</fullName>
    </submittedName>
</protein>
<reference evidence="1 2" key="1">
    <citation type="submission" date="2016-05" db="EMBL/GenBank/DDBJ databases">
        <title>Niabella ginsenosidivorans BS26 whole genome sequencing.</title>
        <authorList>
            <person name="Im W.T."/>
            <person name="Siddiqi M.Z."/>
        </authorList>
    </citation>
    <scope>NUCLEOTIDE SEQUENCE [LARGE SCALE GENOMIC DNA]</scope>
    <source>
        <strain evidence="1 2">BS26</strain>
    </source>
</reference>
<evidence type="ECO:0000313" key="2">
    <source>
        <dbReference type="Proteomes" id="UP000077667"/>
    </source>
</evidence>
<gene>
    <name evidence="1" type="ORF">A8C56_22425</name>
</gene>
<name>A0A1A9IA04_9BACT</name>